<reference evidence="3" key="1">
    <citation type="submission" date="2021-03" db="EMBL/GenBank/DDBJ databases">
        <title>Antimicrobial resistance genes in bacteria isolated from Japanese honey, and their potential for conferring macrolide and lincosamide resistance in the American foulbrood pathogen Paenibacillus larvae.</title>
        <authorList>
            <person name="Okamoto M."/>
            <person name="Kumagai M."/>
            <person name="Kanamori H."/>
            <person name="Takamatsu D."/>
        </authorList>
    </citation>
    <scope>NUCLEOTIDE SEQUENCE</scope>
    <source>
        <strain evidence="3">J40TS1</strain>
    </source>
</reference>
<evidence type="ECO:0000256" key="1">
    <source>
        <dbReference type="SAM" id="MobiDB-lite"/>
    </source>
</evidence>
<dbReference type="EMBL" id="BOSE01000002">
    <property type="protein sequence ID" value="GIP15856.1"/>
    <property type="molecule type" value="Genomic_DNA"/>
</dbReference>
<feature type="region of interest" description="Disordered" evidence="1">
    <location>
        <begin position="27"/>
        <end position="53"/>
    </location>
</feature>
<feature type="chain" id="PRO_5038625191" description="ABC transporter substrate-binding protein" evidence="2">
    <location>
        <begin position="23"/>
        <end position="453"/>
    </location>
</feature>
<gene>
    <name evidence="3" type="ORF">J40TS1_14980</name>
</gene>
<name>A0A919YPE2_9BACL</name>
<evidence type="ECO:0000313" key="4">
    <source>
        <dbReference type="Proteomes" id="UP000683139"/>
    </source>
</evidence>
<dbReference type="RefSeq" id="WP_213514122.1">
    <property type="nucleotide sequence ID" value="NZ_BOSE01000002.1"/>
</dbReference>
<dbReference type="SUPFAM" id="SSF53850">
    <property type="entry name" value="Periplasmic binding protein-like II"/>
    <property type="match status" value="1"/>
</dbReference>
<evidence type="ECO:0000256" key="2">
    <source>
        <dbReference type="SAM" id="SignalP"/>
    </source>
</evidence>
<dbReference type="PANTHER" id="PTHR43649:SF12">
    <property type="entry name" value="DIACETYLCHITOBIOSE BINDING PROTEIN DASA"/>
    <property type="match status" value="1"/>
</dbReference>
<evidence type="ECO:0008006" key="5">
    <source>
        <dbReference type="Google" id="ProtNLM"/>
    </source>
</evidence>
<comment type="caution">
    <text evidence="3">The sequence shown here is derived from an EMBL/GenBank/DDBJ whole genome shotgun (WGS) entry which is preliminary data.</text>
</comment>
<evidence type="ECO:0000313" key="3">
    <source>
        <dbReference type="EMBL" id="GIP15856.1"/>
    </source>
</evidence>
<dbReference type="Pfam" id="PF01547">
    <property type="entry name" value="SBP_bac_1"/>
    <property type="match status" value="1"/>
</dbReference>
<dbReference type="PANTHER" id="PTHR43649">
    <property type="entry name" value="ARABINOSE-BINDING PROTEIN-RELATED"/>
    <property type="match status" value="1"/>
</dbReference>
<keyword evidence="2" id="KW-0732">Signal</keyword>
<proteinExistence type="predicted"/>
<dbReference type="PROSITE" id="PS51257">
    <property type="entry name" value="PROKAR_LIPOPROTEIN"/>
    <property type="match status" value="1"/>
</dbReference>
<dbReference type="InterPro" id="IPR006059">
    <property type="entry name" value="SBP"/>
</dbReference>
<dbReference type="InterPro" id="IPR050490">
    <property type="entry name" value="Bact_solute-bd_prot1"/>
</dbReference>
<keyword evidence="4" id="KW-1185">Reference proteome</keyword>
<dbReference type="Proteomes" id="UP000683139">
    <property type="component" value="Unassembled WGS sequence"/>
</dbReference>
<organism evidence="3 4">
    <name type="scientific">Paenibacillus montaniterrae</name>
    <dbReference type="NCBI Taxonomy" id="429341"/>
    <lineage>
        <taxon>Bacteria</taxon>
        <taxon>Bacillati</taxon>
        <taxon>Bacillota</taxon>
        <taxon>Bacilli</taxon>
        <taxon>Bacillales</taxon>
        <taxon>Paenibacillaceae</taxon>
        <taxon>Paenibacillus</taxon>
    </lineage>
</organism>
<feature type="signal peptide" evidence="2">
    <location>
        <begin position="1"/>
        <end position="22"/>
    </location>
</feature>
<protein>
    <recommendedName>
        <fullName evidence="5">ABC transporter substrate-binding protein</fullName>
    </recommendedName>
</protein>
<dbReference type="Gene3D" id="3.40.190.10">
    <property type="entry name" value="Periplasmic binding protein-like II"/>
    <property type="match status" value="1"/>
</dbReference>
<dbReference type="AlphaFoldDB" id="A0A919YPE2"/>
<sequence length="453" mass="50342">MRKLKGFSFLLICFMLILSACSGGNGNGGNTEPTPSPAATNSEPATPEPTEEVEQTYDLDGRVIKIAAWWDLTPAGATQSDINRLEKIKEVEKKYNVTIEFVTVPFEEMVPNFTNSVLAGEPFADIVQLEYKAALPLIKKGLILPISEFTNENSNINNEGNLLMKYSPIAGDHYGFDNPVYIGAGLHYNRDLFKELNLEDPKDIYERGEWTWDKFLELAKAATKDTNNDGKNDVWGFSAWSIDAYKHFAVSNGVRIVDEENLVEGLTSPGSIKTAEFLNQLYNVDKVVKVSTGDPMNWEESNTFKEGDVAMFTVAEWNLSGLNFEFGIVPIPKGPEQTTDYTYANTAASAKFIGKGVKDPELVYQIFEETFDIPMLEEYPGQDYLESIYTHEDDVAMLRDHIAGTGLITLDESFPDFPTWAYVNDVIVNQVSPSAAAETYKGQAAESLTKLGQ</sequence>
<accession>A0A919YPE2</accession>